<keyword evidence="2" id="KW-1185">Reference proteome</keyword>
<dbReference type="STRING" id="1818881.A3196_05460"/>
<comment type="caution">
    <text evidence="1">The sequence shown here is derived from an EMBL/GenBank/DDBJ whole genome shotgun (WGS) entry which is preliminary data.</text>
</comment>
<dbReference type="Proteomes" id="UP000094849">
    <property type="component" value="Unassembled WGS sequence"/>
</dbReference>
<evidence type="ECO:0000313" key="2">
    <source>
        <dbReference type="Proteomes" id="UP000094849"/>
    </source>
</evidence>
<dbReference type="SUPFAM" id="SSF109604">
    <property type="entry name" value="HD-domain/PDEase-like"/>
    <property type="match status" value="1"/>
</dbReference>
<evidence type="ECO:0000313" key="1">
    <source>
        <dbReference type="EMBL" id="ODB96258.1"/>
    </source>
</evidence>
<sequence length="179" mass="20924">MRIETEISLLEDILSEWQSLIGEEYQGYRNHVYRMVHFCQMLSDGDEEARQKILIAGAFHDLGIWIEDTVDYIPPSLPPMLEYLQSRGLEAWSEEIRLMITEHHKLRPYNDQAQLLVECFRQGDLVDFSIGLFRFGLAKAQVEEVKATFPNAGFHAALARRAGRWFLKHPFDPLPMMKW</sequence>
<proteinExistence type="predicted"/>
<accession>A0A1E2UNC4</accession>
<gene>
    <name evidence="1" type="ORF">A3196_05460</name>
</gene>
<protein>
    <recommendedName>
        <fullName evidence="3">HD domain-containing protein</fullName>
    </recommendedName>
</protein>
<dbReference type="EMBL" id="LVJZ01000003">
    <property type="protein sequence ID" value="ODB96258.1"/>
    <property type="molecule type" value="Genomic_DNA"/>
</dbReference>
<reference evidence="1 2" key="1">
    <citation type="submission" date="2016-03" db="EMBL/GenBank/DDBJ databases">
        <title>Chemosynthetic sulphur-oxidizing symbionts of marine invertebrate animals are capable of nitrogen fixation.</title>
        <authorList>
            <person name="Petersen J.M."/>
            <person name="Kemper A."/>
            <person name="Gruber-Vodicka H."/>
            <person name="Cardini U."/>
            <person name="Geest Mvander."/>
            <person name="Kleiner M."/>
            <person name="Bulgheresi S."/>
            <person name="Fussmann M."/>
            <person name="Herbold C."/>
            <person name="Seah B.K.B."/>
            <person name="Antony C.Paul."/>
            <person name="Liu D."/>
            <person name="Belitz A."/>
            <person name="Weber M."/>
        </authorList>
    </citation>
    <scope>NUCLEOTIDE SEQUENCE [LARGE SCALE GENOMIC DNA]</scope>
    <source>
        <strain evidence="1">G_D</strain>
    </source>
</reference>
<name>A0A1E2UNC4_9GAMM</name>
<evidence type="ECO:0008006" key="3">
    <source>
        <dbReference type="Google" id="ProtNLM"/>
    </source>
</evidence>
<dbReference type="AlphaFoldDB" id="A0A1E2UNC4"/>
<dbReference type="Gene3D" id="1.10.3210.10">
    <property type="entry name" value="Hypothetical protein af1432"/>
    <property type="match status" value="1"/>
</dbReference>
<dbReference type="RefSeq" id="WP_069002982.1">
    <property type="nucleotide sequence ID" value="NZ_LVJX01000004.1"/>
</dbReference>
<organism evidence="1 2">
    <name type="scientific">Candidatus Thiodiazotropha endoloripes</name>
    <dbReference type="NCBI Taxonomy" id="1818881"/>
    <lineage>
        <taxon>Bacteria</taxon>
        <taxon>Pseudomonadati</taxon>
        <taxon>Pseudomonadota</taxon>
        <taxon>Gammaproteobacteria</taxon>
        <taxon>Chromatiales</taxon>
        <taxon>Sedimenticolaceae</taxon>
        <taxon>Candidatus Thiodiazotropha</taxon>
    </lineage>
</organism>